<feature type="transmembrane region" description="Helical" evidence="1">
    <location>
        <begin position="20"/>
        <end position="39"/>
    </location>
</feature>
<keyword evidence="1" id="KW-1133">Transmembrane helix</keyword>
<organism evidence="2 3">
    <name type="scientific">Brachionus plicatilis</name>
    <name type="common">Marine rotifer</name>
    <name type="synonym">Brachionus muelleri</name>
    <dbReference type="NCBI Taxonomy" id="10195"/>
    <lineage>
        <taxon>Eukaryota</taxon>
        <taxon>Metazoa</taxon>
        <taxon>Spiralia</taxon>
        <taxon>Gnathifera</taxon>
        <taxon>Rotifera</taxon>
        <taxon>Eurotatoria</taxon>
        <taxon>Monogononta</taxon>
        <taxon>Pseudotrocha</taxon>
        <taxon>Ploima</taxon>
        <taxon>Brachionidae</taxon>
        <taxon>Brachionus</taxon>
    </lineage>
</organism>
<evidence type="ECO:0000313" key="2">
    <source>
        <dbReference type="EMBL" id="RNA37574.1"/>
    </source>
</evidence>
<keyword evidence="1" id="KW-0472">Membrane</keyword>
<dbReference type="EMBL" id="REGN01001027">
    <property type="protein sequence ID" value="RNA37574.1"/>
    <property type="molecule type" value="Genomic_DNA"/>
</dbReference>
<dbReference type="Proteomes" id="UP000276133">
    <property type="component" value="Unassembled WGS sequence"/>
</dbReference>
<comment type="caution">
    <text evidence="2">The sequence shown here is derived from an EMBL/GenBank/DDBJ whole genome shotgun (WGS) entry which is preliminary data.</text>
</comment>
<protein>
    <submittedName>
        <fullName evidence="2">Uncharacterized protein</fullName>
    </submittedName>
</protein>
<name>A0A3M7SP00_BRAPC</name>
<dbReference type="AlphaFoldDB" id="A0A3M7SP00"/>
<proteinExistence type="predicted"/>
<sequence length="85" mass="10104">MMNTQSRVNNLGNSCLSLFNRLLTLYLEMIFNFAWILAVTKKIFHISKKFSSNSYFFIERCKTYIFERNLTEVLKIVVYSDDSKD</sequence>
<accession>A0A3M7SP00</accession>
<evidence type="ECO:0000256" key="1">
    <source>
        <dbReference type="SAM" id="Phobius"/>
    </source>
</evidence>
<evidence type="ECO:0000313" key="3">
    <source>
        <dbReference type="Proteomes" id="UP000276133"/>
    </source>
</evidence>
<gene>
    <name evidence="2" type="ORF">BpHYR1_019406</name>
</gene>
<keyword evidence="1" id="KW-0812">Transmembrane</keyword>
<reference evidence="2 3" key="1">
    <citation type="journal article" date="2018" name="Sci. Rep.">
        <title>Genomic signatures of local adaptation to the degree of environmental predictability in rotifers.</title>
        <authorList>
            <person name="Franch-Gras L."/>
            <person name="Hahn C."/>
            <person name="Garcia-Roger E.M."/>
            <person name="Carmona M.J."/>
            <person name="Serra M."/>
            <person name="Gomez A."/>
        </authorList>
    </citation>
    <scope>NUCLEOTIDE SEQUENCE [LARGE SCALE GENOMIC DNA]</scope>
    <source>
        <strain evidence="2">HYR1</strain>
    </source>
</reference>
<keyword evidence="3" id="KW-1185">Reference proteome</keyword>